<feature type="compositionally biased region" description="Polar residues" evidence="1">
    <location>
        <begin position="1"/>
        <end position="11"/>
    </location>
</feature>
<feature type="region of interest" description="Disordered" evidence="1">
    <location>
        <begin position="211"/>
        <end position="263"/>
    </location>
</feature>
<feature type="compositionally biased region" description="Polar residues" evidence="1">
    <location>
        <begin position="20"/>
        <end position="37"/>
    </location>
</feature>
<evidence type="ECO:0000313" key="3">
    <source>
        <dbReference type="Proteomes" id="UP001329430"/>
    </source>
</evidence>
<reference evidence="2 3" key="1">
    <citation type="journal article" date="2024" name="Insects">
        <title>An Improved Chromosome-Level Genome Assembly of the Firefly Pyrocoelia pectoralis.</title>
        <authorList>
            <person name="Fu X."/>
            <person name="Meyer-Rochow V.B."/>
            <person name="Ballantyne L."/>
            <person name="Zhu X."/>
        </authorList>
    </citation>
    <scope>NUCLEOTIDE SEQUENCE [LARGE SCALE GENOMIC DNA]</scope>
    <source>
        <strain evidence="2">XCY_ONT2</strain>
    </source>
</reference>
<keyword evidence="3" id="KW-1185">Reference proteome</keyword>
<proteinExistence type="predicted"/>
<feature type="compositionally biased region" description="Low complexity" evidence="1">
    <location>
        <begin position="233"/>
        <end position="246"/>
    </location>
</feature>
<name>A0AAN7ZM06_9COLE</name>
<sequence>MNSSEGFSLNGTVEDVSPSRELSTSDSNANLNNTHQSKGAIPKTRPSKLNSISKKPVKLNNNEEMLIPKNGTDIAEKVYQLHSDILRFNGYSQSSLSRSYLDDYKTVYRSSSGNCENCGVKNTPVDDNHDNVETKGFLEQPQVVLYQPSCSSKEVDLNMLLKADTESNCSDDETELLSISDDGCIYTYKGDHVADLPSSFFSLDVPLARSPEIQNNRQDNASPEMDFLEMDFDPGPSGDADSDSQSNADMENTENLPQDPSFSSNMIDACDFKVCDDRRISPEPAFIHLNIKSADETNLATPSVMEHEEEEKETNAEDDCLSSVNVDNETVEITSSITEMIRKIPKAPWSCSLSERSVASNAYKYTSRYSKRLHCTLGEFTLPTEKVSSPMDENSLSISNIRVNSSSNEKIKNTMIWTEEEASKKQITQIGASACGATAVLNVLNALRLPIPPIEKVREAVKTRLRLNGGTLTEYLLSRSVAGSTHLDLITGLNVLSEGQIYARFFHMYPERVVNLNEWLQFWISHGAVPIATLNLQKTHGTIPDAWHHQMIFGVGEREIYFTNPLECVDVGQLWPQLSSESILLIRKEDVLSRWNVKTDLTELMNVSNERWCTLNVVGQVANMIRQSRKETRLGFTSTSHIKIPAAYLAGITLAIPKDAPLFPILMYCPELPLLPSKDEAVGYSNSTH</sequence>
<feature type="region of interest" description="Disordered" evidence="1">
    <location>
        <begin position="1"/>
        <end position="54"/>
    </location>
</feature>
<dbReference type="AlphaFoldDB" id="A0AAN7ZM06"/>
<feature type="compositionally biased region" description="Polar residues" evidence="1">
    <location>
        <begin position="212"/>
        <end position="221"/>
    </location>
</feature>
<feature type="compositionally biased region" description="Polar residues" evidence="1">
    <location>
        <begin position="247"/>
        <end position="263"/>
    </location>
</feature>
<gene>
    <name evidence="2" type="ORF">RI129_002314</name>
</gene>
<organism evidence="2 3">
    <name type="scientific">Pyrocoelia pectoralis</name>
    <dbReference type="NCBI Taxonomy" id="417401"/>
    <lineage>
        <taxon>Eukaryota</taxon>
        <taxon>Metazoa</taxon>
        <taxon>Ecdysozoa</taxon>
        <taxon>Arthropoda</taxon>
        <taxon>Hexapoda</taxon>
        <taxon>Insecta</taxon>
        <taxon>Pterygota</taxon>
        <taxon>Neoptera</taxon>
        <taxon>Endopterygota</taxon>
        <taxon>Coleoptera</taxon>
        <taxon>Polyphaga</taxon>
        <taxon>Elateriformia</taxon>
        <taxon>Elateroidea</taxon>
        <taxon>Lampyridae</taxon>
        <taxon>Lampyrinae</taxon>
        <taxon>Pyrocoelia</taxon>
    </lineage>
</organism>
<protein>
    <submittedName>
        <fullName evidence="2">Uncharacterized protein</fullName>
    </submittedName>
</protein>
<evidence type="ECO:0000256" key="1">
    <source>
        <dbReference type="SAM" id="MobiDB-lite"/>
    </source>
</evidence>
<evidence type="ECO:0000313" key="2">
    <source>
        <dbReference type="EMBL" id="KAK5647422.1"/>
    </source>
</evidence>
<dbReference type="EMBL" id="JAVRBK010000002">
    <property type="protein sequence ID" value="KAK5647422.1"/>
    <property type="molecule type" value="Genomic_DNA"/>
</dbReference>
<accession>A0AAN7ZM06</accession>
<dbReference type="Proteomes" id="UP001329430">
    <property type="component" value="Chromosome 2"/>
</dbReference>
<comment type="caution">
    <text evidence="2">The sequence shown here is derived from an EMBL/GenBank/DDBJ whole genome shotgun (WGS) entry which is preliminary data.</text>
</comment>